<dbReference type="EMBL" id="FSRO01000001">
    <property type="protein sequence ID" value="SIO41087.1"/>
    <property type="molecule type" value="Genomic_DNA"/>
</dbReference>
<dbReference type="AlphaFoldDB" id="A0A1N6J9Z3"/>
<evidence type="ECO:0000313" key="3">
    <source>
        <dbReference type="EMBL" id="SIO41087.1"/>
    </source>
</evidence>
<keyword evidence="4" id="KW-1185">Reference proteome</keyword>
<keyword evidence="1" id="KW-0175">Coiled coil</keyword>
<feature type="domain" description="DUF4124" evidence="2">
    <location>
        <begin position="11"/>
        <end position="55"/>
    </location>
</feature>
<dbReference type="InterPro" id="IPR025392">
    <property type="entry name" value="DUF4124"/>
</dbReference>
<reference evidence="3 4" key="1">
    <citation type="submission" date="2016-12" db="EMBL/GenBank/DDBJ databases">
        <authorList>
            <person name="Song W.-J."/>
            <person name="Kurnit D.M."/>
        </authorList>
    </citation>
    <scope>NUCLEOTIDE SEQUENCE [LARGE SCALE GENOMIC DNA]</scope>
    <source>
        <strain evidence="3 4">ATCC 49181</strain>
    </source>
</reference>
<evidence type="ECO:0000259" key="2">
    <source>
        <dbReference type="Pfam" id="PF13511"/>
    </source>
</evidence>
<evidence type="ECO:0000313" key="4">
    <source>
        <dbReference type="Proteomes" id="UP000185062"/>
    </source>
</evidence>
<name>A0A1N6J9Z3_9PROT</name>
<dbReference type="RefSeq" id="WP_051537667.1">
    <property type="nucleotide sequence ID" value="NZ_FSRO01000001.1"/>
</dbReference>
<evidence type="ECO:0000256" key="1">
    <source>
        <dbReference type="SAM" id="Coils"/>
    </source>
</evidence>
<dbReference type="Pfam" id="PF13511">
    <property type="entry name" value="DUF4124"/>
    <property type="match status" value="1"/>
</dbReference>
<sequence length="148" mass="17197">MRINSIVFITLATLSCSALSEIYKQVDEQGNITYSNIRSENAKEINLPPIVVVPAIDSGDVDSRIKRRTELSRSEEQRKAIEDKISNESSRLEEIKREYNNGMPDRLGSERNYQRYLDRVTRLKEEISMREENLKKFDEELQHSSSSQ</sequence>
<accession>A0A1N6J9Z3</accession>
<dbReference type="Proteomes" id="UP000185062">
    <property type="component" value="Unassembled WGS sequence"/>
</dbReference>
<feature type="coiled-coil region" evidence="1">
    <location>
        <begin position="71"/>
        <end position="140"/>
    </location>
</feature>
<dbReference type="STRING" id="44575.SAMN05216419_10486"/>
<dbReference type="PROSITE" id="PS51257">
    <property type="entry name" value="PROKAR_LIPOPROTEIN"/>
    <property type="match status" value="1"/>
</dbReference>
<organism evidence="3 4">
    <name type="scientific">Nitrosomonas cryotolerans ATCC 49181</name>
    <dbReference type="NCBI Taxonomy" id="1131553"/>
    <lineage>
        <taxon>Bacteria</taxon>
        <taxon>Pseudomonadati</taxon>
        <taxon>Pseudomonadota</taxon>
        <taxon>Betaproteobacteria</taxon>
        <taxon>Nitrosomonadales</taxon>
        <taxon>Nitrosomonadaceae</taxon>
        <taxon>Nitrosomonas</taxon>
    </lineage>
</organism>
<protein>
    <submittedName>
        <fullName evidence="3">Nap binding protein NBP1</fullName>
    </submittedName>
</protein>
<gene>
    <name evidence="3" type="ORF">SAMN02743940_2431</name>
</gene>
<dbReference type="eggNOG" id="ENOG50313R8">
    <property type="taxonomic scope" value="Bacteria"/>
</dbReference>
<proteinExistence type="predicted"/>